<protein>
    <submittedName>
        <fullName evidence="1">Uncharacterized protein</fullName>
    </submittedName>
</protein>
<evidence type="ECO:0000313" key="1">
    <source>
        <dbReference type="EMBL" id="JAD66708.1"/>
    </source>
</evidence>
<dbReference type="AlphaFoldDB" id="A0A0A9BWX1"/>
<proteinExistence type="predicted"/>
<reference evidence="1" key="1">
    <citation type="submission" date="2014-09" db="EMBL/GenBank/DDBJ databases">
        <authorList>
            <person name="Magalhaes I.L.F."/>
            <person name="Oliveira U."/>
            <person name="Santos F.R."/>
            <person name="Vidigal T.H.D.A."/>
            <person name="Brescovit A.D."/>
            <person name="Santos A.J."/>
        </authorList>
    </citation>
    <scope>NUCLEOTIDE SEQUENCE</scope>
    <source>
        <tissue evidence="1">Shoot tissue taken approximately 20 cm above the soil surface</tissue>
    </source>
</reference>
<reference evidence="1" key="2">
    <citation type="journal article" date="2015" name="Data Brief">
        <title>Shoot transcriptome of the giant reed, Arundo donax.</title>
        <authorList>
            <person name="Barrero R.A."/>
            <person name="Guerrero F.D."/>
            <person name="Moolhuijzen P."/>
            <person name="Goolsby J.A."/>
            <person name="Tidwell J."/>
            <person name="Bellgard S.E."/>
            <person name="Bellgard M.I."/>
        </authorList>
    </citation>
    <scope>NUCLEOTIDE SEQUENCE</scope>
    <source>
        <tissue evidence="1">Shoot tissue taken approximately 20 cm above the soil surface</tissue>
    </source>
</reference>
<name>A0A0A9BWX1_ARUDO</name>
<organism evidence="1">
    <name type="scientific">Arundo donax</name>
    <name type="common">Giant reed</name>
    <name type="synonym">Donax arundinaceus</name>
    <dbReference type="NCBI Taxonomy" id="35708"/>
    <lineage>
        <taxon>Eukaryota</taxon>
        <taxon>Viridiplantae</taxon>
        <taxon>Streptophyta</taxon>
        <taxon>Embryophyta</taxon>
        <taxon>Tracheophyta</taxon>
        <taxon>Spermatophyta</taxon>
        <taxon>Magnoliopsida</taxon>
        <taxon>Liliopsida</taxon>
        <taxon>Poales</taxon>
        <taxon>Poaceae</taxon>
        <taxon>PACMAD clade</taxon>
        <taxon>Arundinoideae</taxon>
        <taxon>Arundineae</taxon>
        <taxon>Arundo</taxon>
    </lineage>
</organism>
<accession>A0A0A9BWX1</accession>
<sequence>MNQLLLRIHPFEIYFHQVLSFEENPSN</sequence>
<dbReference type="EMBL" id="GBRH01231187">
    <property type="protein sequence ID" value="JAD66708.1"/>
    <property type="molecule type" value="Transcribed_RNA"/>
</dbReference>